<gene>
    <name evidence="1" type="ORF">GCM10022395_10150</name>
</gene>
<sequence>MKTINDNAKYEVWLNAEVMHNASREWLSELNFVNDEQLFFDDLVVSYTLQLIDSKHYKDSKELIDRLSALQLETKTLIGAVKKHEKELEVMVDGIDQPEEEVRYKEAHRALILEMGDFMKRYKTLKKSLFALIKNIIKEGKQKRLLQ</sequence>
<organism evidence="1 2">
    <name type="scientific">Snuella lapsa</name>
    <dbReference type="NCBI Taxonomy" id="870481"/>
    <lineage>
        <taxon>Bacteria</taxon>
        <taxon>Pseudomonadati</taxon>
        <taxon>Bacteroidota</taxon>
        <taxon>Flavobacteriia</taxon>
        <taxon>Flavobacteriales</taxon>
        <taxon>Flavobacteriaceae</taxon>
        <taxon>Snuella</taxon>
    </lineage>
</organism>
<reference evidence="2" key="1">
    <citation type="journal article" date="2019" name="Int. J. Syst. Evol. Microbiol.">
        <title>The Global Catalogue of Microorganisms (GCM) 10K type strain sequencing project: providing services to taxonomists for standard genome sequencing and annotation.</title>
        <authorList>
            <consortium name="The Broad Institute Genomics Platform"/>
            <consortium name="The Broad Institute Genome Sequencing Center for Infectious Disease"/>
            <person name="Wu L."/>
            <person name="Ma J."/>
        </authorList>
    </citation>
    <scope>NUCLEOTIDE SEQUENCE [LARGE SCALE GENOMIC DNA]</scope>
    <source>
        <strain evidence="2">JCM 17111</strain>
    </source>
</reference>
<evidence type="ECO:0000313" key="1">
    <source>
        <dbReference type="EMBL" id="GAA3561507.1"/>
    </source>
</evidence>
<name>A0ABP6X723_9FLAO</name>
<evidence type="ECO:0000313" key="2">
    <source>
        <dbReference type="Proteomes" id="UP001500954"/>
    </source>
</evidence>
<proteinExistence type="predicted"/>
<dbReference type="RefSeq" id="WP_345004765.1">
    <property type="nucleotide sequence ID" value="NZ_BAABCY010000032.1"/>
</dbReference>
<dbReference type="Proteomes" id="UP001500954">
    <property type="component" value="Unassembled WGS sequence"/>
</dbReference>
<dbReference type="EMBL" id="BAABCY010000032">
    <property type="protein sequence ID" value="GAA3561507.1"/>
    <property type="molecule type" value="Genomic_DNA"/>
</dbReference>
<comment type="caution">
    <text evidence="1">The sequence shown here is derived from an EMBL/GenBank/DDBJ whole genome shotgun (WGS) entry which is preliminary data.</text>
</comment>
<accession>A0ABP6X723</accession>
<keyword evidence="2" id="KW-1185">Reference proteome</keyword>
<protein>
    <submittedName>
        <fullName evidence="1">Uncharacterized protein</fullName>
    </submittedName>
</protein>